<dbReference type="EMBL" id="BORQ01000005">
    <property type="protein sequence ID" value="GIO33286.1"/>
    <property type="molecule type" value="Genomic_DNA"/>
</dbReference>
<accession>A0A919XJD2</accession>
<keyword evidence="3" id="KW-1185">Reference proteome</keyword>
<evidence type="ECO:0000313" key="2">
    <source>
        <dbReference type="EMBL" id="GIO33286.1"/>
    </source>
</evidence>
<proteinExistence type="predicted"/>
<feature type="region of interest" description="Disordered" evidence="1">
    <location>
        <begin position="1"/>
        <end position="24"/>
    </location>
</feature>
<gene>
    <name evidence="2" type="ORF">J2TS6_44270</name>
</gene>
<protein>
    <submittedName>
        <fullName evidence="2">Uncharacterized protein</fullName>
    </submittedName>
</protein>
<evidence type="ECO:0000313" key="3">
    <source>
        <dbReference type="Proteomes" id="UP000679779"/>
    </source>
</evidence>
<reference evidence="2" key="1">
    <citation type="submission" date="2021-03" db="EMBL/GenBank/DDBJ databases">
        <title>Antimicrobial resistance genes in bacteria isolated from Japanese honey, and their potential for conferring macrolide and lincosamide resistance in the American foulbrood pathogen Paenibacillus larvae.</title>
        <authorList>
            <person name="Okamoto M."/>
            <person name="Kumagai M."/>
            <person name="Kanamori H."/>
            <person name="Takamatsu D."/>
        </authorList>
    </citation>
    <scope>NUCLEOTIDE SEQUENCE</scope>
    <source>
        <strain evidence="2">J2TS6</strain>
    </source>
</reference>
<evidence type="ECO:0000256" key="1">
    <source>
        <dbReference type="SAM" id="MobiDB-lite"/>
    </source>
</evidence>
<organism evidence="2 3">
    <name type="scientific">Paenibacillus albilobatus</name>
    <dbReference type="NCBI Taxonomy" id="2716884"/>
    <lineage>
        <taxon>Bacteria</taxon>
        <taxon>Bacillati</taxon>
        <taxon>Bacillota</taxon>
        <taxon>Bacilli</taxon>
        <taxon>Bacillales</taxon>
        <taxon>Paenibacillaceae</taxon>
        <taxon>Paenibacillus</taxon>
    </lineage>
</organism>
<sequence length="80" mass="9050">MLPHVRHTSPGGANNSRTNREKEELKELITKKPPSLYQLAYNQHKYVSPAAYSGNKKIAVAILSKEHLYISKNAQLYNLS</sequence>
<comment type="caution">
    <text evidence="2">The sequence shown here is derived from an EMBL/GenBank/DDBJ whole genome shotgun (WGS) entry which is preliminary data.</text>
</comment>
<name>A0A919XJD2_9BACL</name>
<dbReference type="AlphaFoldDB" id="A0A919XJD2"/>
<dbReference type="Proteomes" id="UP000679779">
    <property type="component" value="Unassembled WGS sequence"/>
</dbReference>